<dbReference type="EMBL" id="JAPTMU010000012">
    <property type="protein sequence ID" value="KAJ4934951.1"/>
    <property type="molecule type" value="Genomic_DNA"/>
</dbReference>
<comment type="caution">
    <text evidence="1">The sequence shown here is derived from an EMBL/GenBank/DDBJ whole genome shotgun (WGS) entry which is preliminary data.</text>
</comment>
<protein>
    <submittedName>
        <fullName evidence="1">Uncharacterized protein</fullName>
    </submittedName>
</protein>
<organism evidence="1 2">
    <name type="scientific">Pogonophryne albipinna</name>
    <dbReference type="NCBI Taxonomy" id="1090488"/>
    <lineage>
        <taxon>Eukaryota</taxon>
        <taxon>Metazoa</taxon>
        <taxon>Chordata</taxon>
        <taxon>Craniata</taxon>
        <taxon>Vertebrata</taxon>
        <taxon>Euteleostomi</taxon>
        <taxon>Actinopterygii</taxon>
        <taxon>Neopterygii</taxon>
        <taxon>Teleostei</taxon>
        <taxon>Neoteleostei</taxon>
        <taxon>Acanthomorphata</taxon>
        <taxon>Eupercaria</taxon>
        <taxon>Perciformes</taxon>
        <taxon>Notothenioidei</taxon>
        <taxon>Pogonophryne</taxon>
    </lineage>
</organism>
<dbReference type="Proteomes" id="UP001219934">
    <property type="component" value="Unassembled WGS sequence"/>
</dbReference>
<reference evidence="1" key="1">
    <citation type="submission" date="2022-11" db="EMBL/GenBank/DDBJ databases">
        <title>Chromosome-level genome of Pogonophryne albipinna.</title>
        <authorList>
            <person name="Jo E."/>
        </authorList>
    </citation>
    <scope>NUCLEOTIDE SEQUENCE</scope>
    <source>
        <strain evidence="1">SGF0006</strain>
        <tissue evidence="1">Muscle</tissue>
    </source>
</reference>
<accession>A0AAD6AZF5</accession>
<evidence type="ECO:0000313" key="2">
    <source>
        <dbReference type="Proteomes" id="UP001219934"/>
    </source>
</evidence>
<name>A0AAD6AZF5_9TELE</name>
<sequence>MVLDGIGEEPGETWDQTEEKVKDILVDKLKLQRGIEIERAHHTGKPAANNTRPRPIVLKFLSLRSKKT</sequence>
<dbReference type="AlphaFoldDB" id="A0AAD6AZF5"/>
<evidence type="ECO:0000313" key="1">
    <source>
        <dbReference type="EMBL" id="KAJ4934951.1"/>
    </source>
</evidence>
<dbReference type="Gene3D" id="3.30.70.1820">
    <property type="entry name" value="L1 transposable element, RRM domain"/>
    <property type="match status" value="1"/>
</dbReference>
<proteinExistence type="predicted"/>
<keyword evidence="2" id="KW-1185">Reference proteome</keyword>
<gene>
    <name evidence="1" type="ORF">JOQ06_007731</name>
</gene>